<dbReference type="GeneID" id="85491553"/>
<dbReference type="InterPro" id="IPR023803">
    <property type="entry name" value="Ribosomal_bS16_dom_sf"/>
</dbReference>
<dbReference type="PANTHER" id="PTHR12919:SF20">
    <property type="entry name" value="SMALL RIBOSOMAL SUBUNIT PROTEIN BS16M"/>
    <property type="match status" value="1"/>
</dbReference>
<evidence type="ECO:0000256" key="2">
    <source>
        <dbReference type="ARBA" id="ARBA00022980"/>
    </source>
</evidence>
<name>A0AA48L0K5_9TREE</name>
<evidence type="ECO:0000256" key="3">
    <source>
        <dbReference type="ARBA" id="ARBA00023274"/>
    </source>
</evidence>
<reference evidence="5" key="1">
    <citation type="journal article" date="2023" name="BMC Genomics">
        <title>Chromosome-level genome assemblies of Cutaneotrichosporon spp. (Trichosporonales, Basidiomycota) reveal imbalanced evolution between nucleotide sequences and chromosome synteny.</title>
        <authorList>
            <person name="Kobayashi Y."/>
            <person name="Kayamori A."/>
            <person name="Aoki K."/>
            <person name="Shiwa Y."/>
            <person name="Matsutani M."/>
            <person name="Fujita N."/>
            <person name="Sugita T."/>
            <person name="Iwasaki W."/>
            <person name="Tanaka N."/>
            <person name="Takashima M."/>
        </authorList>
    </citation>
    <scope>NUCLEOTIDE SEQUENCE</scope>
    <source>
        <strain evidence="5">HIS019</strain>
    </source>
</reference>
<gene>
    <name evidence="5" type="primary">MRPS16</name>
    <name evidence="5" type="ORF">CcaverHIS019_0104000</name>
</gene>
<evidence type="ECO:0000256" key="1">
    <source>
        <dbReference type="ARBA" id="ARBA00006668"/>
    </source>
</evidence>
<dbReference type="GO" id="GO:0003735">
    <property type="term" value="F:structural constituent of ribosome"/>
    <property type="evidence" value="ECO:0007669"/>
    <property type="project" value="InterPro"/>
</dbReference>
<evidence type="ECO:0000313" key="6">
    <source>
        <dbReference type="Proteomes" id="UP001233271"/>
    </source>
</evidence>
<evidence type="ECO:0000313" key="5">
    <source>
        <dbReference type="EMBL" id="BEI87682.1"/>
    </source>
</evidence>
<dbReference type="EMBL" id="AP028212">
    <property type="protein sequence ID" value="BEI87682.1"/>
    <property type="molecule type" value="Genomic_DNA"/>
</dbReference>
<dbReference type="HAMAP" id="MF_00385">
    <property type="entry name" value="Ribosomal_bS16"/>
    <property type="match status" value="1"/>
</dbReference>
<dbReference type="Proteomes" id="UP001233271">
    <property type="component" value="Chromosome 1"/>
</dbReference>
<comment type="similarity">
    <text evidence="1">Belongs to the bacterial ribosomal protein bS16 family.</text>
</comment>
<dbReference type="RefSeq" id="XP_060452948.1">
    <property type="nucleotide sequence ID" value="XM_060599901.1"/>
</dbReference>
<dbReference type="SUPFAM" id="SSF54565">
    <property type="entry name" value="Ribosomal protein S16"/>
    <property type="match status" value="1"/>
</dbReference>
<sequence>MPVRLRLARHGQKRAPVFHIVAINSSKARNARPIEKLGEYDPIPRIPIEHSKMPPLAHVFGSDKVSVQKEKRIEWNVERIKYWLAVGAQPTLTVVKLLERGGVLSSPHKWMHRWSPTPAAGSSRAVQGAVPEKKAPAAKQSKPKGSA</sequence>
<dbReference type="AlphaFoldDB" id="A0AA48L0K5"/>
<protein>
    <recommendedName>
        <fullName evidence="7">Ribosomal protein S16</fullName>
    </recommendedName>
</protein>
<feature type="compositionally biased region" description="Low complexity" evidence="4">
    <location>
        <begin position="137"/>
        <end position="147"/>
    </location>
</feature>
<keyword evidence="6" id="KW-1185">Reference proteome</keyword>
<accession>A0AA48L0K5</accession>
<dbReference type="GO" id="GO:0005763">
    <property type="term" value="C:mitochondrial small ribosomal subunit"/>
    <property type="evidence" value="ECO:0007669"/>
    <property type="project" value="TreeGrafter"/>
</dbReference>
<dbReference type="GO" id="GO:0032543">
    <property type="term" value="P:mitochondrial translation"/>
    <property type="evidence" value="ECO:0007669"/>
    <property type="project" value="TreeGrafter"/>
</dbReference>
<feature type="region of interest" description="Disordered" evidence="4">
    <location>
        <begin position="114"/>
        <end position="147"/>
    </location>
</feature>
<keyword evidence="3" id="KW-0687">Ribonucleoprotein</keyword>
<dbReference type="Pfam" id="PF00886">
    <property type="entry name" value="Ribosomal_S16"/>
    <property type="match status" value="1"/>
</dbReference>
<dbReference type="KEGG" id="ccac:CcaHIS019_0104000"/>
<dbReference type="InterPro" id="IPR000307">
    <property type="entry name" value="Ribosomal_bS16"/>
</dbReference>
<dbReference type="NCBIfam" id="TIGR00002">
    <property type="entry name" value="S16"/>
    <property type="match status" value="1"/>
</dbReference>
<evidence type="ECO:0000256" key="4">
    <source>
        <dbReference type="SAM" id="MobiDB-lite"/>
    </source>
</evidence>
<proteinExistence type="inferred from homology"/>
<organism evidence="5 6">
    <name type="scientific">Cutaneotrichosporon cavernicola</name>
    <dbReference type="NCBI Taxonomy" id="279322"/>
    <lineage>
        <taxon>Eukaryota</taxon>
        <taxon>Fungi</taxon>
        <taxon>Dikarya</taxon>
        <taxon>Basidiomycota</taxon>
        <taxon>Agaricomycotina</taxon>
        <taxon>Tremellomycetes</taxon>
        <taxon>Trichosporonales</taxon>
        <taxon>Trichosporonaceae</taxon>
        <taxon>Cutaneotrichosporon</taxon>
    </lineage>
</organism>
<keyword evidence="2" id="KW-0689">Ribosomal protein</keyword>
<evidence type="ECO:0008006" key="7">
    <source>
        <dbReference type="Google" id="ProtNLM"/>
    </source>
</evidence>
<dbReference type="PANTHER" id="PTHR12919">
    <property type="entry name" value="30S RIBOSOMAL PROTEIN S16"/>
    <property type="match status" value="1"/>
</dbReference>
<dbReference type="Gene3D" id="3.30.1320.10">
    <property type="match status" value="1"/>
</dbReference>